<reference evidence="2" key="2">
    <citation type="submission" date="2023-05" db="EMBL/GenBank/DDBJ databases">
        <authorList>
            <consortium name="Lawrence Berkeley National Laboratory"/>
            <person name="Steindorff A."/>
            <person name="Hensen N."/>
            <person name="Bonometti L."/>
            <person name="Westerberg I."/>
            <person name="Brannstrom I.O."/>
            <person name="Guillou S."/>
            <person name="Cros-Aarteil S."/>
            <person name="Calhoun S."/>
            <person name="Haridas S."/>
            <person name="Kuo A."/>
            <person name="Mondo S."/>
            <person name="Pangilinan J."/>
            <person name="Riley R."/>
            <person name="Labutti K."/>
            <person name="Andreopoulos B."/>
            <person name="Lipzen A."/>
            <person name="Chen C."/>
            <person name="Yanf M."/>
            <person name="Daum C."/>
            <person name="Ng V."/>
            <person name="Clum A."/>
            <person name="Ohm R."/>
            <person name="Martin F."/>
            <person name="Silar P."/>
            <person name="Natvig D."/>
            <person name="Lalanne C."/>
            <person name="Gautier V."/>
            <person name="Ament-Velasquez S.L."/>
            <person name="Kruys A."/>
            <person name="Hutchinson M.I."/>
            <person name="Powell A.J."/>
            <person name="Barry K."/>
            <person name="Miller A.N."/>
            <person name="Grigoriev I.V."/>
            <person name="Debuchy R."/>
            <person name="Gladieux P."/>
            <person name="Thoren M.H."/>
            <person name="Johannesson H."/>
        </authorList>
    </citation>
    <scope>NUCLEOTIDE SEQUENCE</scope>
    <source>
        <strain evidence="2">PSN309</strain>
    </source>
</reference>
<reference evidence="2" key="1">
    <citation type="journal article" date="2023" name="Mol. Phylogenet. Evol.">
        <title>Genome-scale phylogeny and comparative genomics of the fungal order Sordariales.</title>
        <authorList>
            <person name="Hensen N."/>
            <person name="Bonometti L."/>
            <person name="Westerberg I."/>
            <person name="Brannstrom I.O."/>
            <person name="Guillou S."/>
            <person name="Cros-Aarteil S."/>
            <person name="Calhoun S."/>
            <person name="Haridas S."/>
            <person name="Kuo A."/>
            <person name="Mondo S."/>
            <person name="Pangilinan J."/>
            <person name="Riley R."/>
            <person name="LaButti K."/>
            <person name="Andreopoulos B."/>
            <person name="Lipzen A."/>
            <person name="Chen C."/>
            <person name="Yan M."/>
            <person name="Daum C."/>
            <person name="Ng V."/>
            <person name="Clum A."/>
            <person name="Steindorff A."/>
            <person name="Ohm R.A."/>
            <person name="Martin F."/>
            <person name="Silar P."/>
            <person name="Natvig D.O."/>
            <person name="Lalanne C."/>
            <person name="Gautier V."/>
            <person name="Ament-Velasquez S.L."/>
            <person name="Kruys A."/>
            <person name="Hutchinson M.I."/>
            <person name="Powell A.J."/>
            <person name="Barry K."/>
            <person name="Miller A.N."/>
            <person name="Grigoriev I.V."/>
            <person name="Debuchy R."/>
            <person name="Gladieux P."/>
            <person name="Hiltunen Thoren M."/>
            <person name="Johannesson H."/>
        </authorList>
    </citation>
    <scope>NUCLEOTIDE SEQUENCE</scope>
    <source>
        <strain evidence="2">PSN309</strain>
    </source>
</reference>
<evidence type="ECO:0000313" key="2">
    <source>
        <dbReference type="EMBL" id="KAK4182241.1"/>
    </source>
</evidence>
<accession>A0AAN7AB81</accession>
<name>A0AAN7AB81_9PEZI</name>
<comment type="caution">
    <text evidence="2">The sequence shown here is derived from an EMBL/GenBank/DDBJ whole genome shotgun (WGS) entry which is preliminary data.</text>
</comment>
<dbReference type="AlphaFoldDB" id="A0AAN7AB81"/>
<evidence type="ECO:0000313" key="3">
    <source>
        <dbReference type="Proteomes" id="UP001302126"/>
    </source>
</evidence>
<keyword evidence="3" id="KW-1185">Reference proteome</keyword>
<protein>
    <submittedName>
        <fullName evidence="2">Necrosis-inducing factor-domain-containing protein</fullName>
    </submittedName>
</protein>
<dbReference type="InterPro" id="IPR029226">
    <property type="entry name" value="Ecp2-like"/>
</dbReference>
<feature type="domain" description="Ecp2 effector protein-like" evidence="1">
    <location>
        <begin position="140"/>
        <end position="228"/>
    </location>
</feature>
<dbReference type="Proteomes" id="UP001302126">
    <property type="component" value="Unassembled WGS sequence"/>
</dbReference>
<sequence length="249" mass="26746">MFILTRMTMFGILLGLSVLATLSYSIAIAAAITLPSKDNINIPQPTGNETIVVDGDNGLGIVPITLHPAPTSTPSVNNNRRAAAAAAAGLRRRAPSSMSDSEDRVVLFDIPKNITSGTESLLSLGSPNSHCQDNCSGGVKVETTDASPWIVDCLQLTKNIQADGDWDVEADGQHQIAQHRSCAFGVTVTHKPKEEDTHIGNLDIIYAINALLKANTEIDPNRVKVGGTCDWICGDMPTNWGVYWNPKKW</sequence>
<evidence type="ECO:0000259" key="1">
    <source>
        <dbReference type="Pfam" id="PF14856"/>
    </source>
</evidence>
<dbReference type="EMBL" id="MU864704">
    <property type="protein sequence ID" value="KAK4182241.1"/>
    <property type="molecule type" value="Genomic_DNA"/>
</dbReference>
<gene>
    <name evidence="2" type="ORF">QBC35DRAFT_510341</name>
</gene>
<dbReference type="Pfam" id="PF14856">
    <property type="entry name" value="Hce2"/>
    <property type="match status" value="1"/>
</dbReference>
<organism evidence="2 3">
    <name type="scientific">Podospora australis</name>
    <dbReference type="NCBI Taxonomy" id="1536484"/>
    <lineage>
        <taxon>Eukaryota</taxon>
        <taxon>Fungi</taxon>
        <taxon>Dikarya</taxon>
        <taxon>Ascomycota</taxon>
        <taxon>Pezizomycotina</taxon>
        <taxon>Sordariomycetes</taxon>
        <taxon>Sordariomycetidae</taxon>
        <taxon>Sordariales</taxon>
        <taxon>Podosporaceae</taxon>
        <taxon>Podospora</taxon>
    </lineage>
</organism>
<proteinExistence type="predicted"/>